<keyword evidence="2" id="KW-1185">Reference proteome</keyword>
<evidence type="ECO:0000313" key="2">
    <source>
        <dbReference type="Proteomes" id="UP001229421"/>
    </source>
</evidence>
<comment type="caution">
    <text evidence="1">The sequence shown here is derived from an EMBL/GenBank/DDBJ whole genome shotgun (WGS) entry which is preliminary data.</text>
</comment>
<dbReference type="EMBL" id="JAUHHV010000007">
    <property type="protein sequence ID" value="KAK1418761.1"/>
    <property type="molecule type" value="Genomic_DNA"/>
</dbReference>
<gene>
    <name evidence="1" type="ORF">QVD17_27907</name>
</gene>
<proteinExistence type="predicted"/>
<accession>A0AAD8KCD4</accession>
<reference evidence="1" key="1">
    <citation type="journal article" date="2023" name="bioRxiv">
        <title>Improved chromosome-level genome assembly for marigold (Tagetes erecta).</title>
        <authorList>
            <person name="Jiang F."/>
            <person name="Yuan L."/>
            <person name="Wang S."/>
            <person name="Wang H."/>
            <person name="Xu D."/>
            <person name="Wang A."/>
            <person name="Fan W."/>
        </authorList>
    </citation>
    <scope>NUCLEOTIDE SEQUENCE</scope>
    <source>
        <strain evidence="1">WSJ</strain>
        <tissue evidence="1">Leaf</tissue>
    </source>
</reference>
<dbReference type="AlphaFoldDB" id="A0AAD8KCD4"/>
<sequence length="152" mass="17429">MCFDSPLFISFQGKLLCANLEVDIVAYEDISIFTIISSVNQPSVPTLVDVKWASWLRQSSFIIDWVELHFQKMANGSLCVTKAMQRGWNKFGESNETVSLKFNIFYVQLQSHENCKQNFIWKLKLTIKLCVRSDWLSGLRNGSKRVEPGSVD</sequence>
<protein>
    <submittedName>
        <fullName evidence="1">Uncharacterized protein</fullName>
    </submittedName>
</protein>
<organism evidence="1 2">
    <name type="scientific">Tagetes erecta</name>
    <name type="common">African marigold</name>
    <dbReference type="NCBI Taxonomy" id="13708"/>
    <lineage>
        <taxon>Eukaryota</taxon>
        <taxon>Viridiplantae</taxon>
        <taxon>Streptophyta</taxon>
        <taxon>Embryophyta</taxon>
        <taxon>Tracheophyta</taxon>
        <taxon>Spermatophyta</taxon>
        <taxon>Magnoliopsida</taxon>
        <taxon>eudicotyledons</taxon>
        <taxon>Gunneridae</taxon>
        <taxon>Pentapetalae</taxon>
        <taxon>asterids</taxon>
        <taxon>campanulids</taxon>
        <taxon>Asterales</taxon>
        <taxon>Asteraceae</taxon>
        <taxon>Asteroideae</taxon>
        <taxon>Heliantheae alliance</taxon>
        <taxon>Tageteae</taxon>
        <taxon>Tagetes</taxon>
    </lineage>
</organism>
<dbReference type="Proteomes" id="UP001229421">
    <property type="component" value="Unassembled WGS sequence"/>
</dbReference>
<evidence type="ECO:0000313" key="1">
    <source>
        <dbReference type="EMBL" id="KAK1418761.1"/>
    </source>
</evidence>
<name>A0AAD8KCD4_TARER</name>